<keyword evidence="3" id="KW-0472">Membrane</keyword>
<name>A0A286UJE6_9AGAM</name>
<dbReference type="InterPro" id="IPR002347">
    <property type="entry name" value="SDR_fam"/>
</dbReference>
<evidence type="ECO:0000256" key="2">
    <source>
        <dbReference type="ARBA" id="ARBA00023002"/>
    </source>
</evidence>
<comment type="caution">
    <text evidence="4">The sequence shown here is derived from an EMBL/GenBank/DDBJ whole genome shotgun (WGS) entry which is preliminary data.</text>
</comment>
<dbReference type="SUPFAM" id="SSF51735">
    <property type="entry name" value="NAD(P)-binding Rossmann-fold domains"/>
    <property type="match status" value="1"/>
</dbReference>
<keyword evidence="2" id="KW-0560">Oxidoreductase</keyword>
<evidence type="ECO:0000313" key="4">
    <source>
        <dbReference type="EMBL" id="PAV19746.1"/>
    </source>
</evidence>
<dbReference type="PRINTS" id="PR00081">
    <property type="entry name" value="GDHRDH"/>
</dbReference>
<dbReference type="Gene3D" id="3.40.50.720">
    <property type="entry name" value="NAD(P)-binding Rossmann-like Domain"/>
    <property type="match status" value="1"/>
</dbReference>
<accession>A0A286UJE6</accession>
<dbReference type="PANTHER" id="PTHR44229:SF4">
    <property type="entry name" value="15-HYDROXYPROSTAGLANDIN DEHYDROGENASE [NAD(+)]"/>
    <property type="match status" value="1"/>
</dbReference>
<keyword evidence="5" id="KW-1185">Reference proteome</keyword>
<dbReference type="Pfam" id="PF00106">
    <property type="entry name" value="adh_short"/>
    <property type="match status" value="1"/>
</dbReference>
<dbReference type="InterPro" id="IPR036291">
    <property type="entry name" value="NAD(P)-bd_dom_sf"/>
</dbReference>
<dbReference type="GO" id="GO:0005737">
    <property type="term" value="C:cytoplasm"/>
    <property type="evidence" value="ECO:0007669"/>
    <property type="project" value="TreeGrafter"/>
</dbReference>
<organism evidence="4 5">
    <name type="scientific">Pyrrhoderma noxium</name>
    <dbReference type="NCBI Taxonomy" id="2282107"/>
    <lineage>
        <taxon>Eukaryota</taxon>
        <taxon>Fungi</taxon>
        <taxon>Dikarya</taxon>
        <taxon>Basidiomycota</taxon>
        <taxon>Agaricomycotina</taxon>
        <taxon>Agaricomycetes</taxon>
        <taxon>Hymenochaetales</taxon>
        <taxon>Hymenochaetaceae</taxon>
        <taxon>Pyrrhoderma</taxon>
    </lineage>
</organism>
<sequence length="348" mass="37864">MATNIPDEKLFQFSKRVVNQTVIITGAASGIGRETALQFARFGANVVIGDINSEGAQKVVEEITADGGKAISQKCNVLDFNSQIDLFELAVGTFGKVDVVIPNAGTAEPARRITDIKLDTDGRPLKPDLFCLNLNYDSAIYTAHLAIHYFSKNQDVTSLRAIVMVASMLGFTSMPGAIEYCTSKHGIIGFVRAINPILRSQNIRIASVCPWFVDTPLVPDDTKTLLAGIPFSPIHRVAGAAFLAATDPLEVEVKTEKEGVIKISTLGAAYTIPDDREVYRIPNTEISEGVYALLNNRVRNIALIRKVQTLRTVLAYMKLVLGGRLSSALVGVGLIFSLYRVIKRISPR</sequence>
<evidence type="ECO:0000256" key="1">
    <source>
        <dbReference type="ARBA" id="ARBA00006484"/>
    </source>
</evidence>
<keyword evidence="3" id="KW-1133">Transmembrane helix</keyword>
<comment type="similarity">
    <text evidence="1">Belongs to the short-chain dehydrogenases/reductases (SDR) family.</text>
</comment>
<reference evidence="4 5" key="1">
    <citation type="journal article" date="2017" name="Mol. Ecol.">
        <title>Comparative and population genomic landscape of Phellinus noxius: A hypervariable fungus causing root rot in trees.</title>
        <authorList>
            <person name="Chung C.L."/>
            <person name="Lee T.J."/>
            <person name="Akiba M."/>
            <person name="Lee H.H."/>
            <person name="Kuo T.H."/>
            <person name="Liu D."/>
            <person name="Ke H.M."/>
            <person name="Yokoi T."/>
            <person name="Roa M.B."/>
            <person name="Lu M.J."/>
            <person name="Chang Y.Y."/>
            <person name="Ann P.J."/>
            <person name="Tsai J.N."/>
            <person name="Chen C.Y."/>
            <person name="Tzean S.S."/>
            <person name="Ota Y."/>
            <person name="Hattori T."/>
            <person name="Sahashi N."/>
            <person name="Liou R.F."/>
            <person name="Kikuchi T."/>
            <person name="Tsai I.J."/>
        </authorList>
    </citation>
    <scope>NUCLEOTIDE SEQUENCE [LARGE SCALE GENOMIC DNA]</scope>
    <source>
        <strain evidence="4 5">FFPRI411160</strain>
    </source>
</reference>
<feature type="transmembrane region" description="Helical" evidence="3">
    <location>
        <begin position="315"/>
        <end position="339"/>
    </location>
</feature>
<dbReference type="AlphaFoldDB" id="A0A286UJE6"/>
<dbReference type="STRING" id="2282107.A0A286UJE6"/>
<dbReference type="OrthoDB" id="5371740at2759"/>
<evidence type="ECO:0000313" key="5">
    <source>
        <dbReference type="Proteomes" id="UP000217199"/>
    </source>
</evidence>
<evidence type="ECO:0000256" key="3">
    <source>
        <dbReference type="SAM" id="Phobius"/>
    </source>
</evidence>
<keyword evidence="3" id="KW-0812">Transmembrane</keyword>
<proteinExistence type="inferred from homology"/>
<dbReference type="GO" id="GO:0016616">
    <property type="term" value="F:oxidoreductase activity, acting on the CH-OH group of donors, NAD or NADP as acceptor"/>
    <property type="evidence" value="ECO:0007669"/>
    <property type="project" value="TreeGrafter"/>
</dbReference>
<dbReference type="InParanoid" id="A0A286UJE6"/>
<dbReference type="Proteomes" id="UP000217199">
    <property type="component" value="Unassembled WGS sequence"/>
</dbReference>
<gene>
    <name evidence="4" type="ORF">PNOK_0468000</name>
</gene>
<protein>
    <submittedName>
        <fullName evidence="4">NAD(P)-binding protein</fullName>
    </submittedName>
</protein>
<dbReference type="EMBL" id="NBII01000004">
    <property type="protein sequence ID" value="PAV19746.1"/>
    <property type="molecule type" value="Genomic_DNA"/>
</dbReference>
<dbReference type="PANTHER" id="PTHR44229">
    <property type="entry name" value="15-HYDROXYPROSTAGLANDIN DEHYDROGENASE [NAD(+)]"/>
    <property type="match status" value="1"/>
</dbReference>